<evidence type="ECO:0000313" key="5">
    <source>
        <dbReference type="EMBL" id="CAB9509934.1"/>
    </source>
</evidence>
<feature type="signal peptide" evidence="3">
    <location>
        <begin position="1"/>
        <end position="20"/>
    </location>
</feature>
<dbReference type="FunFam" id="2.40.50.140:FF:000051">
    <property type="entry name" value="RNA-binding transcriptional accessory protein"/>
    <property type="match status" value="1"/>
</dbReference>
<dbReference type="Pfam" id="PF00575">
    <property type="entry name" value="S1"/>
    <property type="match status" value="1"/>
</dbReference>
<dbReference type="AlphaFoldDB" id="A0A9N8DWT4"/>
<keyword evidence="6" id="KW-1185">Reference proteome</keyword>
<dbReference type="InterPro" id="IPR003029">
    <property type="entry name" value="S1_domain"/>
</dbReference>
<dbReference type="InterPro" id="IPR050437">
    <property type="entry name" value="Ribos_protein_bS1-like"/>
</dbReference>
<comment type="function">
    <text evidence="1">Associates with the EF-Tu.GDP complex and induces the exchange of GDP to GTP. It remains bound to the aminoacyl-tRNA.EF-Tu.GTP complex up to the GTP hydrolysis stage on the ribosome.</text>
</comment>
<dbReference type="GO" id="GO:0005840">
    <property type="term" value="C:ribosome"/>
    <property type="evidence" value="ECO:0007669"/>
    <property type="project" value="UniProtKB-KW"/>
</dbReference>
<feature type="region of interest" description="Disordered" evidence="2">
    <location>
        <begin position="166"/>
        <end position="192"/>
    </location>
</feature>
<dbReference type="Proteomes" id="UP001153069">
    <property type="component" value="Unassembled WGS sequence"/>
</dbReference>
<dbReference type="InterPro" id="IPR012340">
    <property type="entry name" value="NA-bd_OB-fold"/>
</dbReference>
<dbReference type="PANTHER" id="PTHR10724">
    <property type="entry name" value="30S RIBOSOMAL PROTEIN S1"/>
    <property type="match status" value="1"/>
</dbReference>
<proteinExistence type="predicted"/>
<dbReference type="Gene3D" id="2.40.50.140">
    <property type="entry name" value="Nucleic acid-binding proteins"/>
    <property type="match status" value="2"/>
</dbReference>
<accession>A0A9N8DWT4</accession>
<comment type="caution">
    <text evidence="5">The sequence shown here is derived from an EMBL/GenBank/DDBJ whole genome shotgun (WGS) entry which is preliminary data.</text>
</comment>
<dbReference type="GO" id="GO:0003735">
    <property type="term" value="F:structural constituent of ribosome"/>
    <property type="evidence" value="ECO:0007669"/>
    <property type="project" value="TreeGrafter"/>
</dbReference>
<keyword evidence="5" id="KW-0689">Ribosomal protein</keyword>
<keyword evidence="5" id="KW-0687">Ribonucleoprotein</keyword>
<feature type="region of interest" description="Disordered" evidence="2">
    <location>
        <begin position="60"/>
        <end position="79"/>
    </location>
</feature>
<dbReference type="SUPFAM" id="SSF50249">
    <property type="entry name" value="Nucleic acid-binding proteins"/>
    <property type="match status" value="2"/>
</dbReference>
<organism evidence="5 6">
    <name type="scientific">Seminavis robusta</name>
    <dbReference type="NCBI Taxonomy" id="568900"/>
    <lineage>
        <taxon>Eukaryota</taxon>
        <taxon>Sar</taxon>
        <taxon>Stramenopiles</taxon>
        <taxon>Ochrophyta</taxon>
        <taxon>Bacillariophyta</taxon>
        <taxon>Bacillariophyceae</taxon>
        <taxon>Bacillariophycidae</taxon>
        <taxon>Naviculales</taxon>
        <taxon>Naviculaceae</taxon>
        <taxon>Seminavis</taxon>
    </lineage>
</organism>
<dbReference type="EMBL" id="CAICTM010000410">
    <property type="protein sequence ID" value="CAB9509934.1"/>
    <property type="molecule type" value="Genomic_DNA"/>
</dbReference>
<reference evidence="5" key="1">
    <citation type="submission" date="2020-06" db="EMBL/GenBank/DDBJ databases">
        <authorList>
            <consortium name="Plant Systems Biology data submission"/>
        </authorList>
    </citation>
    <scope>NUCLEOTIDE SEQUENCE</scope>
    <source>
        <strain evidence="5">D6</strain>
    </source>
</reference>
<feature type="domain" description="S1 motif" evidence="4">
    <location>
        <begin position="206"/>
        <end position="282"/>
    </location>
</feature>
<feature type="compositionally biased region" description="Basic and acidic residues" evidence="2">
    <location>
        <begin position="62"/>
        <end position="71"/>
    </location>
</feature>
<feature type="domain" description="S1 motif" evidence="4">
    <location>
        <begin position="92"/>
        <end position="161"/>
    </location>
</feature>
<gene>
    <name evidence="5" type="ORF">SEMRO_411_G137640.1</name>
</gene>
<evidence type="ECO:0000256" key="2">
    <source>
        <dbReference type="SAM" id="MobiDB-lite"/>
    </source>
</evidence>
<evidence type="ECO:0000313" key="6">
    <source>
        <dbReference type="Proteomes" id="UP001153069"/>
    </source>
</evidence>
<feature type="region of interest" description="Disordered" evidence="2">
    <location>
        <begin position="288"/>
        <end position="307"/>
    </location>
</feature>
<evidence type="ECO:0000259" key="4">
    <source>
        <dbReference type="PROSITE" id="PS50126"/>
    </source>
</evidence>
<dbReference type="SMART" id="SM00316">
    <property type="entry name" value="S1"/>
    <property type="match status" value="2"/>
</dbReference>
<dbReference type="PROSITE" id="PS50126">
    <property type="entry name" value="S1"/>
    <property type="match status" value="2"/>
</dbReference>
<dbReference type="OrthoDB" id="412781at2759"/>
<dbReference type="GO" id="GO:0003729">
    <property type="term" value="F:mRNA binding"/>
    <property type="evidence" value="ECO:0007669"/>
    <property type="project" value="UniProtKB-ARBA"/>
</dbReference>
<feature type="compositionally biased region" description="Low complexity" evidence="2">
    <location>
        <begin position="171"/>
        <end position="183"/>
    </location>
</feature>
<feature type="chain" id="PRO_5040353801" evidence="3">
    <location>
        <begin position="21"/>
        <end position="335"/>
    </location>
</feature>
<dbReference type="GO" id="GO:0005737">
    <property type="term" value="C:cytoplasm"/>
    <property type="evidence" value="ECO:0007669"/>
    <property type="project" value="UniProtKB-ARBA"/>
</dbReference>
<dbReference type="GO" id="GO:0006412">
    <property type="term" value="P:translation"/>
    <property type="evidence" value="ECO:0007669"/>
    <property type="project" value="TreeGrafter"/>
</dbReference>
<protein>
    <submittedName>
        <fullName evidence="5">30S Ribosomal protein S1</fullName>
    </submittedName>
</protein>
<name>A0A9N8DWT4_9STRA</name>
<evidence type="ECO:0000256" key="3">
    <source>
        <dbReference type="SAM" id="SignalP"/>
    </source>
</evidence>
<sequence length="335" mass="35495">MRFTTTTVAAFLLSVGVASGFTVQPAFVASSVAAPQGLFMSEAPTEEVPPEVDAMDGIESSEEAHNADRPARASIAKKKPAAGKPISELEIGSMVTGRVKTITNYGAFMDIGAASDGLLHISNLSAEFVANVGDVIEAGKEYQVRIITIDEAKNQVALSLLTAEEEEASKNARPPQRQQQNQSRGGGRRDDSAVAAALNEKGFDSGKFVEGTVASTVDFGAFVRFDASQLNSEVEGEMDGLVHISALTPGRADSVTAICNTGDKVQIRCKSIEGRKVSLSMISVEDEKAANERRRSGGGGPPVFEGAKDWKESLEKISETLPEFSNGPLVVDMRK</sequence>
<dbReference type="PANTHER" id="PTHR10724:SF10">
    <property type="entry name" value="S1 RNA-BINDING DOMAIN-CONTAINING PROTEIN 1"/>
    <property type="match status" value="1"/>
</dbReference>
<evidence type="ECO:0000256" key="1">
    <source>
        <dbReference type="ARBA" id="ARBA00025453"/>
    </source>
</evidence>
<keyword evidence="3" id="KW-0732">Signal</keyword>